<evidence type="ECO:0000313" key="2">
    <source>
        <dbReference type="EMBL" id="ERG61297.1"/>
    </source>
</evidence>
<dbReference type="EMBL" id="AHCF02000017">
    <property type="protein sequence ID" value="ERG61297.1"/>
    <property type="molecule type" value="Genomic_DNA"/>
</dbReference>
<name>A0ABN0NJ16_9GAMM</name>
<comment type="caution">
    <text evidence="2">The sequence shown here is derived from an EMBL/GenBank/DDBJ whole genome shotgun (WGS) entry which is preliminary data.</text>
</comment>
<feature type="signal peptide" evidence="1">
    <location>
        <begin position="1"/>
        <end position="21"/>
    </location>
</feature>
<organism evidence="2 3">
    <name type="scientific">Pseudoalteromonas undina</name>
    <dbReference type="NCBI Taxonomy" id="43660"/>
    <lineage>
        <taxon>Bacteria</taxon>
        <taxon>Pseudomonadati</taxon>
        <taxon>Pseudomonadota</taxon>
        <taxon>Gammaproteobacteria</taxon>
        <taxon>Alteromonadales</taxon>
        <taxon>Pseudoalteromonadaceae</taxon>
        <taxon>Pseudoalteromonas</taxon>
    </lineage>
</organism>
<reference evidence="2" key="2">
    <citation type="submission" date="2013-04" db="EMBL/GenBank/DDBJ databases">
        <title>Genome sequence of Pseudoalteromonas undina.</title>
        <authorList>
            <person name="Xie B.-B."/>
            <person name="Rong J.-C."/>
            <person name="Qin Q.-L."/>
            <person name="Shu Y.-L."/>
            <person name="Zhang Y.-Z."/>
        </authorList>
    </citation>
    <scope>NUCLEOTIDE SEQUENCE</scope>
    <source>
        <strain evidence="2">NCIMB 2128</strain>
    </source>
</reference>
<protein>
    <submittedName>
        <fullName evidence="2">Uncharacterized protein</fullName>
    </submittedName>
</protein>
<accession>A0ABN0NJ16</accession>
<keyword evidence="1" id="KW-0732">Signal</keyword>
<proteinExistence type="predicted"/>
<dbReference type="Proteomes" id="UP000016534">
    <property type="component" value="Unassembled WGS sequence"/>
</dbReference>
<keyword evidence="3" id="KW-1185">Reference proteome</keyword>
<feature type="chain" id="PRO_5045508563" evidence="1">
    <location>
        <begin position="22"/>
        <end position="130"/>
    </location>
</feature>
<gene>
    <name evidence="2" type="ORF">PUND_09304</name>
</gene>
<evidence type="ECO:0000313" key="3">
    <source>
        <dbReference type="Proteomes" id="UP000016534"/>
    </source>
</evidence>
<reference evidence="2" key="1">
    <citation type="journal article" date="2012" name="J. Bacteriol.">
        <title>Genome sequences of type strains of seven species of the marine bacterium Pseudoalteromonas.</title>
        <authorList>
            <person name="Xie B.B."/>
            <person name="Shu Y.L."/>
            <person name="Qin Q.L."/>
            <person name="Rong J.C."/>
            <person name="Zhang X.Y."/>
            <person name="Chen X.L."/>
            <person name="Shi M."/>
            <person name="He H.L."/>
            <person name="Zhou B.C."/>
            <person name="Zhang Y.Z."/>
        </authorList>
    </citation>
    <scope>NUCLEOTIDE SEQUENCE [LARGE SCALE GENOMIC DNA]</scope>
    <source>
        <strain evidence="2">NCIMB 2128</strain>
    </source>
</reference>
<sequence>MQTLKILFILFIGLVPSLVNAAQPTCHSSSGGYCSYTGKVQRIYINSGNLILLYFDTPLPSSAPASIGLNITRSGVGAAALRVESNPDFAKLFYSTALAAQASNRDITIQMRGITSGYLTIDRIWLAAAE</sequence>
<evidence type="ECO:0000256" key="1">
    <source>
        <dbReference type="SAM" id="SignalP"/>
    </source>
</evidence>